<evidence type="ECO:0000313" key="6">
    <source>
        <dbReference type="Proteomes" id="UP000593626"/>
    </source>
</evidence>
<dbReference type="KEGG" id="mcui:G8O30_15550"/>
<dbReference type="GO" id="GO:0007165">
    <property type="term" value="P:signal transduction"/>
    <property type="evidence" value="ECO:0007669"/>
    <property type="project" value="UniProtKB-KW"/>
</dbReference>
<dbReference type="RefSeq" id="WP_239672918.1">
    <property type="nucleotide sequence ID" value="NZ_CP049742.1"/>
</dbReference>
<dbReference type="AlphaFoldDB" id="A0A7S8HH35"/>
<keyword evidence="3" id="KW-0812">Transmembrane</keyword>
<name>A0A7S8HH35_9BACI</name>
<evidence type="ECO:0000259" key="4">
    <source>
        <dbReference type="PROSITE" id="PS50111"/>
    </source>
</evidence>
<accession>A0A7S8HH35</accession>
<evidence type="ECO:0000256" key="2">
    <source>
        <dbReference type="PROSITE-ProRule" id="PRU00284"/>
    </source>
</evidence>
<keyword evidence="3" id="KW-1133">Transmembrane helix</keyword>
<dbReference type="SMART" id="SM00283">
    <property type="entry name" value="MA"/>
    <property type="match status" value="1"/>
</dbReference>
<dbReference type="Proteomes" id="UP000593626">
    <property type="component" value="Chromosome"/>
</dbReference>
<protein>
    <submittedName>
        <fullName evidence="5">Methyl-accepting chemotaxis protein</fullName>
    </submittedName>
</protein>
<dbReference type="GO" id="GO:0016020">
    <property type="term" value="C:membrane"/>
    <property type="evidence" value="ECO:0007669"/>
    <property type="project" value="InterPro"/>
</dbReference>
<sequence>MLTLTFSSISIIAGGNGLVEYHFSIFMVIAIISFYDQIRLIIISTSLFAFQHLAGFFLAPELLCGTSDYSFSLLLLHVFYLLFMSGATIWFIHAKKLKTKEYETKVSLHQDTLRKVVDNLNETSELTLDYTNQLSAGSEELVAAGQDIYNSIKKISIGAKEQSQELDIGVNSINSILAQIENISSNTNVLHENARNTLHKVDNGSSIIDSLSDQMKLISESSEQTNELVQDLFSFSRDIDKYVSIITSIADQTNLLALNASIEAARAGDYGKGFAVVAEEVRKLAYESSNSAKEIQNVIESIQARIGNVSKKMQVSSTEIKKGTDQIDATNVIFNQISWSTKDVSNQIKEISTSSSTLLENYKETREVIEQISNITVAFTKNVDIIFASTEEQTAATNELSSLSTALLNRVEVINQLANKIDSSLSNN</sequence>
<feature type="transmembrane region" description="Helical" evidence="3">
    <location>
        <begin position="71"/>
        <end position="92"/>
    </location>
</feature>
<dbReference type="EMBL" id="CP049742">
    <property type="protein sequence ID" value="QPC48231.1"/>
    <property type="molecule type" value="Genomic_DNA"/>
</dbReference>
<evidence type="ECO:0000256" key="1">
    <source>
        <dbReference type="ARBA" id="ARBA00023224"/>
    </source>
</evidence>
<dbReference type="PANTHER" id="PTHR32089:SF112">
    <property type="entry name" value="LYSOZYME-LIKE PROTEIN-RELATED"/>
    <property type="match status" value="1"/>
</dbReference>
<proteinExistence type="predicted"/>
<feature type="transmembrane region" description="Helical" evidence="3">
    <location>
        <begin position="6"/>
        <end position="33"/>
    </location>
</feature>
<dbReference type="PANTHER" id="PTHR32089">
    <property type="entry name" value="METHYL-ACCEPTING CHEMOTAXIS PROTEIN MCPB"/>
    <property type="match status" value="1"/>
</dbReference>
<dbReference type="PROSITE" id="PS50111">
    <property type="entry name" value="CHEMOTAXIS_TRANSDUC_2"/>
    <property type="match status" value="1"/>
</dbReference>
<evidence type="ECO:0000313" key="5">
    <source>
        <dbReference type="EMBL" id="QPC48231.1"/>
    </source>
</evidence>
<feature type="transmembrane region" description="Helical" evidence="3">
    <location>
        <begin position="40"/>
        <end position="59"/>
    </location>
</feature>
<dbReference type="Gene3D" id="1.10.287.950">
    <property type="entry name" value="Methyl-accepting chemotaxis protein"/>
    <property type="match status" value="1"/>
</dbReference>
<dbReference type="InterPro" id="IPR004089">
    <property type="entry name" value="MCPsignal_dom"/>
</dbReference>
<organism evidence="5 6">
    <name type="scientific">Mangrovibacillus cuniculi</name>
    <dbReference type="NCBI Taxonomy" id="2593652"/>
    <lineage>
        <taxon>Bacteria</taxon>
        <taxon>Bacillati</taxon>
        <taxon>Bacillota</taxon>
        <taxon>Bacilli</taxon>
        <taxon>Bacillales</taxon>
        <taxon>Bacillaceae</taxon>
        <taxon>Mangrovibacillus</taxon>
    </lineage>
</organism>
<reference evidence="5 6" key="1">
    <citation type="submission" date="2019-07" db="EMBL/GenBank/DDBJ databases">
        <title>Genome sequence of 2 isolates from Red Sea Mangroves.</title>
        <authorList>
            <person name="Sefrji F."/>
            <person name="Michoud G."/>
            <person name="Merlino G."/>
            <person name="Daffonchio D."/>
        </authorList>
    </citation>
    <scope>NUCLEOTIDE SEQUENCE [LARGE SCALE GENOMIC DNA]</scope>
    <source>
        <strain evidence="5 6">R1DC41</strain>
    </source>
</reference>
<dbReference type="Pfam" id="PF00015">
    <property type="entry name" value="MCPsignal"/>
    <property type="match status" value="1"/>
</dbReference>
<keyword evidence="3" id="KW-0472">Membrane</keyword>
<feature type="domain" description="Methyl-accepting transducer" evidence="4">
    <location>
        <begin position="137"/>
        <end position="373"/>
    </location>
</feature>
<keyword evidence="6" id="KW-1185">Reference proteome</keyword>
<evidence type="ECO:0000256" key="3">
    <source>
        <dbReference type="SAM" id="Phobius"/>
    </source>
</evidence>
<dbReference type="SUPFAM" id="SSF58104">
    <property type="entry name" value="Methyl-accepting chemotaxis protein (MCP) signaling domain"/>
    <property type="match status" value="1"/>
</dbReference>
<keyword evidence="1 2" id="KW-0807">Transducer</keyword>
<gene>
    <name evidence="5" type="ORF">G8O30_15550</name>
</gene>
<dbReference type="CDD" id="cd11386">
    <property type="entry name" value="MCP_signal"/>
    <property type="match status" value="1"/>
</dbReference>